<dbReference type="AlphaFoldDB" id="A0A8K0GKG1"/>
<gene>
    <name evidence="1" type="ORF">ILUMI_02888</name>
</gene>
<organism evidence="1 2">
    <name type="scientific">Ignelater luminosus</name>
    <name type="common">Cucubano</name>
    <name type="synonym">Pyrophorus luminosus</name>
    <dbReference type="NCBI Taxonomy" id="2038154"/>
    <lineage>
        <taxon>Eukaryota</taxon>
        <taxon>Metazoa</taxon>
        <taxon>Ecdysozoa</taxon>
        <taxon>Arthropoda</taxon>
        <taxon>Hexapoda</taxon>
        <taxon>Insecta</taxon>
        <taxon>Pterygota</taxon>
        <taxon>Neoptera</taxon>
        <taxon>Endopterygota</taxon>
        <taxon>Coleoptera</taxon>
        <taxon>Polyphaga</taxon>
        <taxon>Elateriformia</taxon>
        <taxon>Elateroidea</taxon>
        <taxon>Elateridae</taxon>
        <taxon>Agrypninae</taxon>
        <taxon>Pyrophorini</taxon>
        <taxon>Ignelater</taxon>
    </lineage>
</organism>
<evidence type="ECO:0000313" key="2">
    <source>
        <dbReference type="Proteomes" id="UP000801492"/>
    </source>
</evidence>
<dbReference type="Proteomes" id="UP000801492">
    <property type="component" value="Unassembled WGS sequence"/>
</dbReference>
<evidence type="ECO:0000313" key="1">
    <source>
        <dbReference type="EMBL" id="KAF2903299.1"/>
    </source>
</evidence>
<accession>A0A8K0GKG1</accession>
<sequence length="106" mass="12639">MSKRIRLEIEITQDWLDKDLIDTTVILHTSEREDNLEVQDYLDSYQEKMEITILSRTSYVEHYNRTKCSVDTIDKMINEYSVRKGTKKCIISKYSEYRAALDSYTI</sequence>
<dbReference type="EMBL" id="VTPC01001062">
    <property type="protein sequence ID" value="KAF2903299.1"/>
    <property type="molecule type" value="Genomic_DNA"/>
</dbReference>
<comment type="caution">
    <text evidence="1">The sequence shown here is derived from an EMBL/GenBank/DDBJ whole genome shotgun (WGS) entry which is preliminary data.</text>
</comment>
<protein>
    <submittedName>
        <fullName evidence="1">Uncharacterized protein</fullName>
    </submittedName>
</protein>
<reference evidence="1" key="1">
    <citation type="submission" date="2019-08" db="EMBL/GenBank/DDBJ databases">
        <title>The genome of the North American firefly Photinus pyralis.</title>
        <authorList>
            <consortium name="Photinus pyralis genome working group"/>
            <person name="Fallon T.R."/>
            <person name="Sander Lower S.E."/>
            <person name="Weng J.-K."/>
        </authorList>
    </citation>
    <scope>NUCLEOTIDE SEQUENCE</scope>
    <source>
        <strain evidence="1">TRF0915ILg1</strain>
        <tissue evidence="1">Whole body</tissue>
    </source>
</reference>
<name>A0A8K0GKG1_IGNLU</name>
<keyword evidence="2" id="KW-1185">Reference proteome</keyword>
<proteinExistence type="predicted"/>